<protein>
    <submittedName>
        <fullName evidence="2">Uncharacterized protein</fullName>
    </submittedName>
</protein>
<keyword evidence="3" id="KW-1185">Reference proteome</keyword>
<organism evidence="2 3">
    <name type="scientific">Steccherinum ochraceum</name>
    <dbReference type="NCBI Taxonomy" id="92696"/>
    <lineage>
        <taxon>Eukaryota</taxon>
        <taxon>Fungi</taxon>
        <taxon>Dikarya</taxon>
        <taxon>Basidiomycota</taxon>
        <taxon>Agaricomycotina</taxon>
        <taxon>Agaricomycetes</taxon>
        <taxon>Polyporales</taxon>
        <taxon>Steccherinaceae</taxon>
        <taxon>Steccherinum</taxon>
    </lineage>
</organism>
<dbReference type="STRING" id="92696.A0A4R0RT92"/>
<feature type="region of interest" description="Disordered" evidence="1">
    <location>
        <begin position="55"/>
        <end position="175"/>
    </location>
</feature>
<evidence type="ECO:0000313" key="2">
    <source>
        <dbReference type="EMBL" id="TCD69605.1"/>
    </source>
</evidence>
<evidence type="ECO:0000256" key="1">
    <source>
        <dbReference type="SAM" id="MobiDB-lite"/>
    </source>
</evidence>
<dbReference type="EMBL" id="RWJN01000038">
    <property type="protein sequence ID" value="TCD69605.1"/>
    <property type="molecule type" value="Genomic_DNA"/>
</dbReference>
<feature type="region of interest" description="Disordered" evidence="1">
    <location>
        <begin position="257"/>
        <end position="339"/>
    </location>
</feature>
<dbReference type="Proteomes" id="UP000292702">
    <property type="component" value="Unassembled WGS sequence"/>
</dbReference>
<proteinExistence type="predicted"/>
<reference evidence="2 3" key="1">
    <citation type="submission" date="2018-11" db="EMBL/GenBank/DDBJ databases">
        <title>Genome assembly of Steccherinum ochraceum LE-BIN_3174, the white-rot fungus of the Steccherinaceae family (The Residual Polyporoid clade, Polyporales, Basidiomycota).</title>
        <authorList>
            <person name="Fedorova T.V."/>
            <person name="Glazunova O.A."/>
            <person name="Landesman E.O."/>
            <person name="Moiseenko K.V."/>
            <person name="Psurtseva N.V."/>
            <person name="Savinova O.S."/>
            <person name="Shakhova N.V."/>
            <person name="Tyazhelova T.V."/>
            <person name="Vasina D.V."/>
        </authorList>
    </citation>
    <scope>NUCLEOTIDE SEQUENCE [LARGE SCALE GENOMIC DNA]</scope>
    <source>
        <strain evidence="2 3">LE-BIN_3174</strain>
    </source>
</reference>
<feature type="compositionally biased region" description="Low complexity" evidence="1">
    <location>
        <begin position="93"/>
        <end position="123"/>
    </location>
</feature>
<evidence type="ECO:0000313" key="3">
    <source>
        <dbReference type="Proteomes" id="UP000292702"/>
    </source>
</evidence>
<comment type="caution">
    <text evidence="2">The sequence shown here is derived from an EMBL/GenBank/DDBJ whole genome shotgun (WGS) entry which is preliminary data.</text>
</comment>
<gene>
    <name evidence="2" type="ORF">EIP91_007028</name>
</gene>
<dbReference type="AlphaFoldDB" id="A0A4R0RT92"/>
<accession>A0A4R0RT92</accession>
<sequence length="381" mass="41939">MFNDVSPMVPSRVITFPRPPPTCNTLSASERSKLLKSTAKLGNVLGSTPHVVDEAFDLPPSPPQSAVAKKLRQRTWSFKTKKDHSDTSESDSDISPIPRTSTSSRASSSSASSSGCPSAPSSPEGAWRSRFPAQRPPLLRLGMGKMLSKSSRRMQQPTLESIPGSPPPTVENTPSSPEDVLYATFEKDDPFGAYANSSYLELAPEAPIPQFTIPSDAALRRQKMRRLKRKLGDNIPVHLVFPPIMESDEEDVIIHSPTTPTCESPDSDGSCDSSSNLITDSEREQEDVLPPLPYDPRSFRTKHHSRLRHEAMHQPARRSRFADSAKPLPPVPPLPSTRTIRRRSGQFIIHYECTDEYTAETFDGIRAAVSGPVDTRIGYAI</sequence>
<name>A0A4R0RT92_9APHY</name>
<dbReference type="OrthoDB" id="3215907at2759"/>